<organism evidence="2 3">
    <name type="scientific">Rheinheimera lutimaris</name>
    <dbReference type="NCBI Taxonomy" id="2740584"/>
    <lineage>
        <taxon>Bacteria</taxon>
        <taxon>Pseudomonadati</taxon>
        <taxon>Pseudomonadota</taxon>
        <taxon>Gammaproteobacteria</taxon>
        <taxon>Chromatiales</taxon>
        <taxon>Chromatiaceae</taxon>
        <taxon>Rheinheimera</taxon>
    </lineage>
</organism>
<feature type="region of interest" description="Disordered" evidence="1">
    <location>
        <begin position="61"/>
        <end position="81"/>
    </location>
</feature>
<dbReference type="EMBL" id="JABSOD010000009">
    <property type="protein sequence ID" value="NRQ43063.1"/>
    <property type="molecule type" value="Genomic_DNA"/>
</dbReference>
<dbReference type="Proteomes" id="UP000523161">
    <property type="component" value="Unassembled WGS sequence"/>
</dbReference>
<reference evidence="2 3" key="1">
    <citation type="submission" date="2020-06" db="EMBL/GenBank/DDBJ databases">
        <title>Rheinheimera sp. nov., a marine bacterium isolated from coastal.</title>
        <authorList>
            <person name="Yu Q."/>
            <person name="Qi Y."/>
            <person name="Pu J."/>
        </authorList>
    </citation>
    <scope>NUCLEOTIDE SEQUENCE [LARGE SCALE GENOMIC DNA]</scope>
    <source>
        <strain evidence="2 3">YQF-2</strain>
    </source>
</reference>
<accession>A0A7Y5ELC5</accession>
<dbReference type="AlphaFoldDB" id="A0A7Y5ELC5"/>
<evidence type="ECO:0000256" key="1">
    <source>
        <dbReference type="SAM" id="MobiDB-lite"/>
    </source>
</evidence>
<comment type="caution">
    <text evidence="2">The sequence shown here is derived from an EMBL/GenBank/DDBJ whole genome shotgun (WGS) entry which is preliminary data.</text>
</comment>
<protein>
    <submittedName>
        <fullName evidence="2">Uncharacterized protein</fullName>
    </submittedName>
</protein>
<evidence type="ECO:0000313" key="3">
    <source>
        <dbReference type="Proteomes" id="UP000523161"/>
    </source>
</evidence>
<dbReference type="RefSeq" id="WP_173501305.1">
    <property type="nucleotide sequence ID" value="NZ_JABSOD010000009.1"/>
</dbReference>
<sequence length="81" mass="9127">MGNIINFMEKLGASAEFQELSEAEVLEMLQQQQLVKDKPTKFYSAVEMLLDPRRNLVCGVAPAEEPAEEPEEDTPDDELTE</sequence>
<name>A0A7Y5ELC5_9GAMM</name>
<gene>
    <name evidence="2" type="ORF">HRH59_10955</name>
</gene>
<feature type="compositionally biased region" description="Acidic residues" evidence="1">
    <location>
        <begin position="65"/>
        <end position="81"/>
    </location>
</feature>
<evidence type="ECO:0000313" key="2">
    <source>
        <dbReference type="EMBL" id="NRQ43063.1"/>
    </source>
</evidence>
<proteinExistence type="predicted"/>
<keyword evidence="3" id="KW-1185">Reference proteome</keyword>